<dbReference type="PROSITE" id="PS51332">
    <property type="entry name" value="B12_BINDING"/>
    <property type="match status" value="1"/>
</dbReference>
<evidence type="ECO:0000313" key="4">
    <source>
        <dbReference type="EMBL" id="QGG94272.1"/>
    </source>
</evidence>
<dbReference type="GO" id="GO:0046872">
    <property type="term" value="F:metal ion binding"/>
    <property type="evidence" value="ECO:0007669"/>
    <property type="project" value="UniProtKB-KW"/>
</dbReference>
<gene>
    <name evidence="4" type="ORF">GH723_03680</name>
</gene>
<dbReference type="GO" id="GO:0031419">
    <property type="term" value="F:cobalamin binding"/>
    <property type="evidence" value="ECO:0007669"/>
    <property type="project" value="InterPro"/>
</dbReference>
<dbReference type="KEGG" id="atq:GH723_03680"/>
<dbReference type="InterPro" id="IPR036724">
    <property type="entry name" value="Cobalamin-bd_sf"/>
</dbReference>
<dbReference type="Pfam" id="PF02607">
    <property type="entry name" value="B12-binding_2"/>
    <property type="match status" value="1"/>
</dbReference>
<keyword evidence="5" id="KW-1185">Reference proteome</keyword>
<sequence length="335" mass="35081">MTDVVMERYLARLVAGDPHGAVGVASELIAAGRSLDQVVEELVCRAQVEVGRRWERNEWSVAQEHAATGASEAVLAALGALAGPERPTSQGSLVAVCVEGEWHTLALRVIAEIVGRSGWDVTFLGPSVPAAQLARYLHDLGPDGLLLSCSVALNLGGARRVIEATRETGTPVLAGGRGFGTDDRRALLLGANAWAGSAVGAVEVLGTWSRFTDPAPPLTHAGYGEHRTIERTSADLVDASMAALVAAFPAVASYDEEQVHRTREDLGYLLGFTSAALLVDDVDLLHEYVTWLDAVLSARGLPEQVVPVTLGAVATALDGSLPLAAAMVRDAASAR</sequence>
<dbReference type="PANTHER" id="PTHR45833:SF1">
    <property type="entry name" value="METHIONINE SYNTHASE"/>
    <property type="match status" value="1"/>
</dbReference>
<name>A0A5Q2RHC5_9ACTN</name>
<dbReference type="GO" id="GO:0050667">
    <property type="term" value="P:homocysteine metabolic process"/>
    <property type="evidence" value="ECO:0007669"/>
    <property type="project" value="TreeGrafter"/>
</dbReference>
<proteinExistence type="predicted"/>
<dbReference type="Gene3D" id="1.10.1240.10">
    <property type="entry name" value="Methionine synthase domain"/>
    <property type="match status" value="1"/>
</dbReference>
<dbReference type="PANTHER" id="PTHR45833">
    <property type="entry name" value="METHIONINE SYNTHASE"/>
    <property type="match status" value="1"/>
</dbReference>
<protein>
    <submittedName>
        <fullName evidence="4">Cobalamin-binding protein</fullName>
    </submittedName>
</protein>
<dbReference type="Gene3D" id="3.40.50.280">
    <property type="entry name" value="Cobalamin-binding domain"/>
    <property type="match status" value="1"/>
</dbReference>
<dbReference type="RefSeq" id="WP_153758378.1">
    <property type="nucleotide sequence ID" value="NZ_CP045851.1"/>
</dbReference>
<evidence type="ECO:0000259" key="3">
    <source>
        <dbReference type="PROSITE" id="PS51332"/>
    </source>
</evidence>
<dbReference type="AlphaFoldDB" id="A0A5Q2RHC5"/>
<dbReference type="GO" id="GO:0005829">
    <property type="term" value="C:cytosol"/>
    <property type="evidence" value="ECO:0007669"/>
    <property type="project" value="TreeGrafter"/>
</dbReference>
<feature type="domain" description="B12-binding" evidence="3">
    <location>
        <begin position="90"/>
        <end position="216"/>
    </location>
</feature>
<dbReference type="Gene3D" id="1.10.490.20">
    <property type="entry name" value="Phycocyanins"/>
    <property type="match status" value="1"/>
</dbReference>
<accession>A0A5Q2RHC5</accession>
<dbReference type="InterPro" id="IPR003759">
    <property type="entry name" value="Cbl-bd_cap"/>
</dbReference>
<dbReference type="InterPro" id="IPR006158">
    <property type="entry name" value="Cobalamin-bd"/>
</dbReference>
<dbReference type="SUPFAM" id="SSF52242">
    <property type="entry name" value="Cobalamin (vitamin B12)-binding domain"/>
    <property type="match status" value="1"/>
</dbReference>
<evidence type="ECO:0000256" key="2">
    <source>
        <dbReference type="ARBA" id="ARBA00023285"/>
    </source>
</evidence>
<evidence type="ECO:0000313" key="5">
    <source>
        <dbReference type="Proteomes" id="UP000334019"/>
    </source>
</evidence>
<dbReference type="EMBL" id="CP045851">
    <property type="protein sequence ID" value="QGG94272.1"/>
    <property type="molecule type" value="Genomic_DNA"/>
</dbReference>
<reference evidence="4 5" key="1">
    <citation type="submission" date="2019-11" db="EMBL/GenBank/DDBJ databases">
        <authorList>
            <person name="He Y."/>
        </authorList>
    </citation>
    <scope>NUCLEOTIDE SEQUENCE [LARGE SCALE GENOMIC DNA]</scope>
    <source>
        <strain evidence="4 5">SCSIO 58843</strain>
    </source>
</reference>
<dbReference type="GO" id="GO:0008705">
    <property type="term" value="F:methionine synthase activity"/>
    <property type="evidence" value="ECO:0007669"/>
    <property type="project" value="TreeGrafter"/>
</dbReference>
<dbReference type="Pfam" id="PF02310">
    <property type="entry name" value="B12-binding"/>
    <property type="match status" value="1"/>
</dbReference>
<keyword evidence="2" id="KW-0170">Cobalt</keyword>
<dbReference type="GO" id="GO:0046653">
    <property type="term" value="P:tetrahydrofolate metabolic process"/>
    <property type="evidence" value="ECO:0007669"/>
    <property type="project" value="TreeGrafter"/>
</dbReference>
<evidence type="ECO:0000256" key="1">
    <source>
        <dbReference type="ARBA" id="ARBA00022723"/>
    </source>
</evidence>
<dbReference type="InterPro" id="IPR050554">
    <property type="entry name" value="Met_Synthase/Corrinoid"/>
</dbReference>
<dbReference type="InterPro" id="IPR038719">
    <property type="entry name" value="Phycobilisome_asu/bsu_sf"/>
</dbReference>
<keyword evidence="1" id="KW-0479">Metal-binding</keyword>
<dbReference type="Proteomes" id="UP000334019">
    <property type="component" value="Chromosome"/>
</dbReference>
<organism evidence="4 5">
    <name type="scientific">Actinomarinicola tropica</name>
    <dbReference type="NCBI Taxonomy" id="2789776"/>
    <lineage>
        <taxon>Bacteria</taxon>
        <taxon>Bacillati</taxon>
        <taxon>Actinomycetota</taxon>
        <taxon>Acidimicrobiia</taxon>
        <taxon>Acidimicrobiales</taxon>
        <taxon>Iamiaceae</taxon>
        <taxon>Actinomarinicola</taxon>
    </lineage>
</organism>
<dbReference type="InterPro" id="IPR036594">
    <property type="entry name" value="Meth_synthase_dom"/>
</dbReference>